<feature type="compositionally biased region" description="Basic and acidic residues" evidence="1">
    <location>
        <begin position="172"/>
        <end position="202"/>
    </location>
</feature>
<feature type="compositionally biased region" description="Basic and acidic residues" evidence="1">
    <location>
        <begin position="209"/>
        <end position="219"/>
    </location>
</feature>
<gene>
    <name evidence="3" type="ORF">KUTeg_022514</name>
</gene>
<feature type="transmembrane region" description="Helical" evidence="2">
    <location>
        <begin position="88"/>
        <end position="115"/>
    </location>
</feature>
<keyword evidence="2" id="KW-0472">Membrane</keyword>
<keyword evidence="2" id="KW-1133">Transmembrane helix</keyword>
<dbReference type="EMBL" id="JARBDR010000919">
    <property type="protein sequence ID" value="KAJ8300995.1"/>
    <property type="molecule type" value="Genomic_DNA"/>
</dbReference>
<feature type="region of interest" description="Disordered" evidence="1">
    <location>
        <begin position="162"/>
        <end position="296"/>
    </location>
</feature>
<keyword evidence="2" id="KW-0812">Transmembrane</keyword>
<organism evidence="3 4">
    <name type="scientific">Tegillarca granosa</name>
    <name type="common">Malaysian cockle</name>
    <name type="synonym">Anadara granosa</name>
    <dbReference type="NCBI Taxonomy" id="220873"/>
    <lineage>
        <taxon>Eukaryota</taxon>
        <taxon>Metazoa</taxon>
        <taxon>Spiralia</taxon>
        <taxon>Lophotrochozoa</taxon>
        <taxon>Mollusca</taxon>
        <taxon>Bivalvia</taxon>
        <taxon>Autobranchia</taxon>
        <taxon>Pteriomorphia</taxon>
        <taxon>Arcoida</taxon>
        <taxon>Arcoidea</taxon>
        <taxon>Arcidae</taxon>
        <taxon>Tegillarca</taxon>
    </lineage>
</organism>
<feature type="compositionally biased region" description="Polar residues" evidence="1">
    <location>
        <begin position="220"/>
        <end position="229"/>
    </location>
</feature>
<feature type="region of interest" description="Disordered" evidence="1">
    <location>
        <begin position="55"/>
        <end position="75"/>
    </location>
</feature>
<sequence>MQYGNTCILYQCVARKLYATVNVFVCKFHKMNDIISYLVSMMVMSAFADSRTTSSYPGSQSNNGTDQSFSNEDSQTNNRSCDFNFGTVYIVVGITSGLLVYGLILTLLVLVLMCIHLRTRKTLQSMLIKYRHSNGSAKPTVENPEQGTELVSVKATIDAYEEIKDNGTVPSKEQENAEKKNNGVDKEGVTDKKNESADKDMNEVVVDNGTKRDSKKDVTETQNAESNNKSQEDKGLGVALGSFFSSDKNDENKEQKDNNEKGDGKTEVKENEKPKSSEKHEDKELKVTEGGENKEEMLASILSDVKMEINMDSEKGVSNDVTAENDDVTEL</sequence>
<evidence type="ECO:0000256" key="1">
    <source>
        <dbReference type="SAM" id="MobiDB-lite"/>
    </source>
</evidence>
<proteinExistence type="predicted"/>
<accession>A0ABQ9E768</accession>
<protein>
    <submittedName>
        <fullName evidence="3">Uncharacterized protein</fullName>
    </submittedName>
</protein>
<evidence type="ECO:0000256" key="2">
    <source>
        <dbReference type="SAM" id="Phobius"/>
    </source>
</evidence>
<feature type="compositionally biased region" description="Basic and acidic residues" evidence="1">
    <location>
        <begin position="247"/>
        <end position="296"/>
    </location>
</feature>
<evidence type="ECO:0000313" key="4">
    <source>
        <dbReference type="Proteomes" id="UP001217089"/>
    </source>
</evidence>
<name>A0ABQ9E768_TEGGR</name>
<feature type="region of interest" description="Disordered" evidence="1">
    <location>
        <begin position="312"/>
        <end position="331"/>
    </location>
</feature>
<evidence type="ECO:0000313" key="3">
    <source>
        <dbReference type="EMBL" id="KAJ8300995.1"/>
    </source>
</evidence>
<reference evidence="3 4" key="1">
    <citation type="submission" date="2022-12" db="EMBL/GenBank/DDBJ databases">
        <title>Chromosome-level genome of Tegillarca granosa.</title>
        <authorList>
            <person name="Kim J."/>
        </authorList>
    </citation>
    <scope>NUCLEOTIDE SEQUENCE [LARGE SCALE GENOMIC DNA]</scope>
    <source>
        <strain evidence="3">Teg-2019</strain>
        <tissue evidence="3">Adductor muscle</tissue>
    </source>
</reference>
<keyword evidence="4" id="KW-1185">Reference proteome</keyword>
<dbReference type="Proteomes" id="UP001217089">
    <property type="component" value="Unassembled WGS sequence"/>
</dbReference>
<comment type="caution">
    <text evidence="3">The sequence shown here is derived from an EMBL/GenBank/DDBJ whole genome shotgun (WGS) entry which is preliminary data.</text>
</comment>